<reference evidence="9" key="1">
    <citation type="submission" date="2019-10" db="EMBL/GenBank/DDBJ databases">
        <title>Bird 10,000 Genomes (B10K) Project - Family phase.</title>
        <authorList>
            <person name="Zhang G."/>
        </authorList>
    </citation>
    <scope>NUCLEOTIDE SEQUENCE</scope>
    <source>
        <strain evidence="9">B10K-DU-012-30</strain>
        <tissue evidence="9">Muscle</tissue>
    </source>
</reference>
<dbReference type="Pfam" id="PF00096">
    <property type="entry name" value="zf-C2H2"/>
    <property type="match status" value="1"/>
</dbReference>
<dbReference type="GO" id="GO:0005634">
    <property type="term" value="C:nucleus"/>
    <property type="evidence" value="ECO:0007669"/>
    <property type="project" value="UniProtKB-SubCell"/>
</dbReference>
<evidence type="ECO:0000313" key="9">
    <source>
        <dbReference type="EMBL" id="NWI42996.1"/>
    </source>
</evidence>
<proteinExistence type="predicted"/>
<dbReference type="InterPro" id="IPR013087">
    <property type="entry name" value="Znf_C2H2_type"/>
</dbReference>
<comment type="caution">
    <text evidence="9">The sequence shown here is derived from an EMBL/GenBank/DDBJ whole genome shotgun (WGS) entry which is preliminary data.</text>
</comment>
<evidence type="ECO:0000256" key="1">
    <source>
        <dbReference type="ARBA" id="ARBA00004123"/>
    </source>
</evidence>
<evidence type="ECO:0000256" key="4">
    <source>
        <dbReference type="ARBA" id="ARBA00022771"/>
    </source>
</evidence>
<keyword evidence="10" id="KW-1185">Reference proteome</keyword>
<feature type="domain" description="C2H2-type" evidence="8">
    <location>
        <begin position="21"/>
        <end position="48"/>
    </location>
</feature>
<dbReference type="GO" id="GO:0000981">
    <property type="term" value="F:DNA-binding transcription factor activity, RNA polymerase II-specific"/>
    <property type="evidence" value="ECO:0007669"/>
    <property type="project" value="TreeGrafter"/>
</dbReference>
<evidence type="ECO:0000256" key="7">
    <source>
        <dbReference type="PROSITE-ProRule" id="PRU00042"/>
    </source>
</evidence>
<dbReference type="Gene3D" id="3.30.160.60">
    <property type="entry name" value="Classic Zinc Finger"/>
    <property type="match status" value="2"/>
</dbReference>
<accession>A0A851BS77</accession>
<evidence type="ECO:0000259" key="8">
    <source>
        <dbReference type="PROSITE" id="PS50157"/>
    </source>
</evidence>
<evidence type="ECO:0000256" key="6">
    <source>
        <dbReference type="ARBA" id="ARBA00023242"/>
    </source>
</evidence>
<keyword evidence="3" id="KW-0677">Repeat</keyword>
<dbReference type="FunFam" id="3.30.160.60:FF:002061">
    <property type="entry name" value="Uncharacterized protein"/>
    <property type="match status" value="1"/>
</dbReference>
<dbReference type="PROSITE" id="PS00028">
    <property type="entry name" value="ZINC_FINGER_C2H2_1"/>
    <property type="match status" value="1"/>
</dbReference>
<dbReference type="SMART" id="SM00355">
    <property type="entry name" value="ZnF_C2H2"/>
    <property type="match status" value="1"/>
</dbReference>
<comment type="subcellular location">
    <subcellularLocation>
        <location evidence="1">Nucleus</location>
    </subcellularLocation>
</comment>
<dbReference type="PANTHER" id="PTHR23226">
    <property type="entry name" value="ZINC FINGER AND SCAN DOMAIN-CONTAINING"/>
    <property type="match status" value="1"/>
</dbReference>
<sequence>RSGQSSDLLVHEHLNDGKKPHQCLQCGKSFPTSSRLLRHRMTHTGEWPYKCGECGN</sequence>
<keyword evidence="6" id="KW-0539">Nucleus</keyword>
<evidence type="ECO:0000256" key="3">
    <source>
        <dbReference type="ARBA" id="ARBA00022737"/>
    </source>
</evidence>
<dbReference type="GO" id="GO:0000978">
    <property type="term" value="F:RNA polymerase II cis-regulatory region sequence-specific DNA binding"/>
    <property type="evidence" value="ECO:0007669"/>
    <property type="project" value="TreeGrafter"/>
</dbReference>
<dbReference type="SUPFAM" id="SSF57667">
    <property type="entry name" value="beta-beta-alpha zinc fingers"/>
    <property type="match status" value="1"/>
</dbReference>
<dbReference type="OrthoDB" id="9893417at2759"/>
<name>A0A851BS77_PICGY</name>
<dbReference type="Proteomes" id="UP000631391">
    <property type="component" value="Unassembled WGS sequence"/>
</dbReference>
<evidence type="ECO:0000313" key="10">
    <source>
        <dbReference type="Proteomes" id="UP000631391"/>
    </source>
</evidence>
<keyword evidence="2" id="KW-0479">Metal-binding</keyword>
<dbReference type="GO" id="GO:0008270">
    <property type="term" value="F:zinc ion binding"/>
    <property type="evidence" value="ECO:0007669"/>
    <property type="project" value="UniProtKB-KW"/>
</dbReference>
<feature type="non-terminal residue" evidence="9">
    <location>
        <position position="56"/>
    </location>
</feature>
<protein>
    <submittedName>
        <fullName evidence="9">ZSC30 protein</fullName>
    </submittedName>
</protein>
<feature type="non-terminal residue" evidence="9">
    <location>
        <position position="1"/>
    </location>
</feature>
<dbReference type="AlphaFoldDB" id="A0A851BS77"/>
<dbReference type="PROSITE" id="PS50157">
    <property type="entry name" value="ZINC_FINGER_C2H2_2"/>
    <property type="match status" value="1"/>
</dbReference>
<dbReference type="InterPro" id="IPR036236">
    <property type="entry name" value="Znf_C2H2_sf"/>
</dbReference>
<gene>
    <name evidence="9" type="primary">Zscan30_2</name>
    <name evidence="9" type="ORF">PICGYM_R11465</name>
</gene>
<keyword evidence="5" id="KW-0862">Zinc</keyword>
<keyword evidence="4 7" id="KW-0863">Zinc-finger</keyword>
<organism evidence="9 10">
    <name type="scientific">Picathartes gymnocephalus</name>
    <name type="common">White-necked rockfowl</name>
    <dbReference type="NCBI Taxonomy" id="175131"/>
    <lineage>
        <taxon>Eukaryota</taxon>
        <taxon>Metazoa</taxon>
        <taxon>Chordata</taxon>
        <taxon>Craniata</taxon>
        <taxon>Vertebrata</taxon>
        <taxon>Euteleostomi</taxon>
        <taxon>Archelosauria</taxon>
        <taxon>Archosauria</taxon>
        <taxon>Dinosauria</taxon>
        <taxon>Saurischia</taxon>
        <taxon>Theropoda</taxon>
        <taxon>Coelurosauria</taxon>
        <taxon>Aves</taxon>
        <taxon>Neognathae</taxon>
        <taxon>Neoaves</taxon>
        <taxon>Telluraves</taxon>
        <taxon>Australaves</taxon>
        <taxon>Passeriformes</taxon>
        <taxon>Picathartidae</taxon>
        <taxon>Picathartes</taxon>
    </lineage>
</organism>
<dbReference type="EMBL" id="WEKY01035639">
    <property type="protein sequence ID" value="NWI42996.1"/>
    <property type="molecule type" value="Genomic_DNA"/>
</dbReference>
<evidence type="ECO:0000256" key="2">
    <source>
        <dbReference type="ARBA" id="ARBA00022723"/>
    </source>
</evidence>
<evidence type="ECO:0000256" key="5">
    <source>
        <dbReference type="ARBA" id="ARBA00022833"/>
    </source>
</evidence>
<dbReference type="PANTHER" id="PTHR23226:SF416">
    <property type="entry name" value="FI01424P"/>
    <property type="match status" value="1"/>
</dbReference>